<name>A0A543CGM7_9ACTN</name>
<evidence type="ECO:0000256" key="2">
    <source>
        <dbReference type="SAM" id="Phobius"/>
    </source>
</evidence>
<comment type="caution">
    <text evidence="3">The sequence shown here is derived from an EMBL/GenBank/DDBJ whole genome shotgun (WGS) entry which is preliminary data.</text>
</comment>
<keyword evidence="2" id="KW-1133">Transmembrane helix</keyword>
<dbReference type="Proteomes" id="UP000316096">
    <property type="component" value="Unassembled WGS sequence"/>
</dbReference>
<gene>
    <name evidence="3" type="ORF">FB559_1782</name>
</gene>
<feature type="compositionally biased region" description="Pro residues" evidence="1">
    <location>
        <begin position="12"/>
        <end position="24"/>
    </location>
</feature>
<proteinExistence type="predicted"/>
<feature type="compositionally biased region" description="Gly residues" evidence="1">
    <location>
        <begin position="1"/>
        <end position="11"/>
    </location>
</feature>
<evidence type="ECO:0000313" key="3">
    <source>
        <dbReference type="EMBL" id="TQL96256.1"/>
    </source>
</evidence>
<dbReference type="AlphaFoldDB" id="A0A543CGM7"/>
<evidence type="ECO:0000256" key="1">
    <source>
        <dbReference type="SAM" id="MobiDB-lite"/>
    </source>
</evidence>
<keyword evidence="4" id="KW-1185">Reference proteome</keyword>
<feature type="region of interest" description="Disordered" evidence="1">
    <location>
        <begin position="1"/>
        <end position="26"/>
    </location>
</feature>
<evidence type="ECO:0000313" key="4">
    <source>
        <dbReference type="Proteomes" id="UP000316096"/>
    </source>
</evidence>
<feature type="transmembrane region" description="Helical" evidence="2">
    <location>
        <begin position="33"/>
        <end position="52"/>
    </location>
</feature>
<sequence>MGGPGYNGPGYGGPPPYGYPPAPQPQRRKQNRMIIGIAVPVIVVLFIVASALSNGKSAPTGEWKAGQCVSSEGRIGDQAGKAFHRTGCGSSDAKAKVTKMTASVLIGGPTDCPDDTDAMVSVDQAHSINVGKEVACIRNLSAPHPGDVGQGGGVFRAGDCILDPQQSSHLQETACASPHWGTVLRWAADAASCPQGESYDAVPLFASKQALCVRRG</sequence>
<dbReference type="EMBL" id="VFOZ01000001">
    <property type="protein sequence ID" value="TQL96256.1"/>
    <property type="molecule type" value="Genomic_DNA"/>
</dbReference>
<keyword evidence="2" id="KW-0472">Membrane</keyword>
<reference evidence="3 4" key="1">
    <citation type="submission" date="2019-06" db="EMBL/GenBank/DDBJ databases">
        <title>Sequencing the genomes of 1000 actinobacteria strains.</title>
        <authorList>
            <person name="Klenk H.-P."/>
        </authorList>
    </citation>
    <scope>NUCLEOTIDE SEQUENCE [LARGE SCALE GENOMIC DNA]</scope>
    <source>
        <strain evidence="3 4">DSM 102200</strain>
    </source>
</reference>
<accession>A0A543CGM7</accession>
<organism evidence="3 4">
    <name type="scientific">Actinoallomurus bryophytorum</name>
    <dbReference type="NCBI Taxonomy" id="1490222"/>
    <lineage>
        <taxon>Bacteria</taxon>
        <taxon>Bacillati</taxon>
        <taxon>Actinomycetota</taxon>
        <taxon>Actinomycetes</taxon>
        <taxon>Streptosporangiales</taxon>
        <taxon>Thermomonosporaceae</taxon>
        <taxon>Actinoallomurus</taxon>
    </lineage>
</organism>
<protein>
    <submittedName>
        <fullName evidence="3">Uncharacterized protein</fullName>
    </submittedName>
</protein>
<keyword evidence="2" id="KW-0812">Transmembrane</keyword>